<keyword evidence="3 8" id="KW-0812">Transmembrane</keyword>
<dbReference type="InterPro" id="IPR022929">
    <property type="entry name" value="Put_MntP"/>
</dbReference>
<evidence type="ECO:0000313" key="10">
    <source>
        <dbReference type="Proteomes" id="UP000257045"/>
    </source>
</evidence>
<feature type="transmembrane region" description="Helical" evidence="8">
    <location>
        <begin position="133"/>
        <end position="153"/>
    </location>
</feature>
<feature type="transmembrane region" description="Helical" evidence="8">
    <location>
        <begin position="70"/>
        <end position="89"/>
    </location>
</feature>
<comment type="function">
    <text evidence="8">Probably functions as a manganese efflux pump.</text>
</comment>
<evidence type="ECO:0000256" key="5">
    <source>
        <dbReference type="ARBA" id="ARBA00023065"/>
    </source>
</evidence>
<evidence type="ECO:0000256" key="7">
    <source>
        <dbReference type="ARBA" id="ARBA00023211"/>
    </source>
</evidence>
<dbReference type="InterPro" id="IPR003810">
    <property type="entry name" value="Mntp/YtaF"/>
</dbReference>
<evidence type="ECO:0000256" key="6">
    <source>
        <dbReference type="ARBA" id="ARBA00023136"/>
    </source>
</evidence>
<accession>A0A3D8J241</accession>
<dbReference type="PANTHER" id="PTHR35529:SF1">
    <property type="entry name" value="MANGANESE EFFLUX PUMP MNTP-RELATED"/>
    <property type="match status" value="1"/>
</dbReference>
<dbReference type="PANTHER" id="PTHR35529">
    <property type="entry name" value="MANGANESE EFFLUX PUMP MNTP-RELATED"/>
    <property type="match status" value="1"/>
</dbReference>
<name>A0A3D8J241_9HELI</name>
<keyword evidence="6 8" id="KW-0472">Membrane</keyword>
<comment type="caution">
    <text evidence="9">The sequence shown here is derived from an EMBL/GenBank/DDBJ whole genome shotgun (WGS) entry which is preliminary data.</text>
</comment>
<dbReference type="Pfam" id="PF02659">
    <property type="entry name" value="Mntp"/>
    <property type="match status" value="1"/>
</dbReference>
<evidence type="ECO:0000256" key="3">
    <source>
        <dbReference type="ARBA" id="ARBA00022692"/>
    </source>
</evidence>
<proteinExistence type="inferred from homology"/>
<keyword evidence="7 8" id="KW-0464">Manganese</keyword>
<dbReference type="Proteomes" id="UP000257045">
    <property type="component" value="Unassembled WGS sequence"/>
</dbReference>
<keyword evidence="2 8" id="KW-1003">Cell membrane</keyword>
<reference evidence="9 10" key="1">
    <citation type="submission" date="2018-04" db="EMBL/GenBank/DDBJ databases">
        <title>Novel Campyloabacter and Helicobacter Species and Strains.</title>
        <authorList>
            <person name="Mannion A.J."/>
            <person name="Shen Z."/>
            <person name="Fox J.G."/>
        </authorList>
    </citation>
    <scope>NUCLEOTIDE SEQUENCE [LARGE SCALE GENOMIC DNA]</scope>
    <source>
        <strain evidence="9 10">MIT 04-9366</strain>
    </source>
</reference>
<evidence type="ECO:0000313" key="9">
    <source>
        <dbReference type="EMBL" id="RDU70924.1"/>
    </source>
</evidence>
<organism evidence="9 10">
    <name type="scientific">Helicobacter brantae</name>
    <dbReference type="NCBI Taxonomy" id="375927"/>
    <lineage>
        <taxon>Bacteria</taxon>
        <taxon>Pseudomonadati</taxon>
        <taxon>Campylobacterota</taxon>
        <taxon>Epsilonproteobacteria</taxon>
        <taxon>Campylobacterales</taxon>
        <taxon>Helicobacteraceae</taxon>
        <taxon>Helicobacter</taxon>
    </lineage>
</organism>
<comment type="subcellular location">
    <subcellularLocation>
        <location evidence="8">Cell membrane</location>
        <topology evidence="8">Multi-pass membrane protein</topology>
    </subcellularLocation>
</comment>
<keyword evidence="4 8" id="KW-1133">Transmembrane helix</keyword>
<dbReference type="GO" id="GO:0005384">
    <property type="term" value="F:manganese ion transmembrane transporter activity"/>
    <property type="evidence" value="ECO:0007669"/>
    <property type="project" value="UniProtKB-UniRule"/>
</dbReference>
<feature type="transmembrane region" description="Helical" evidence="8">
    <location>
        <begin position="165"/>
        <end position="183"/>
    </location>
</feature>
<evidence type="ECO:0000256" key="2">
    <source>
        <dbReference type="ARBA" id="ARBA00022475"/>
    </source>
</evidence>
<evidence type="ECO:0000256" key="8">
    <source>
        <dbReference type="HAMAP-Rule" id="MF_01521"/>
    </source>
</evidence>
<dbReference type="AlphaFoldDB" id="A0A3D8J241"/>
<dbReference type="RefSeq" id="WP_115569413.1">
    <property type="nucleotide sequence ID" value="NZ_NXLV01000005.1"/>
</dbReference>
<dbReference type="EMBL" id="NXLV01000005">
    <property type="protein sequence ID" value="RDU70924.1"/>
    <property type="molecule type" value="Genomic_DNA"/>
</dbReference>
<dbReference type="OrthoDB" id="9811590at2"/>
<comment type="similarity">
    <text evidence="8">Belongs to the MntP (TC 9.B.29) family.</text>
</comment>
<feature type="transmembrane region" description="Helical" evidence="8">
    <location>
        <begin position="101"/>
        <end position="127"/>
    </location>
</feature>
<keyword evidence="10" id="KW-1185">Reference proteome</keyword>
<dbReference type="HAMAP" id="MF_01521">
    <property type="entry name" value="MntP_pump"/>
    <property type="match status" value="1"/>
</dbReference>
<sequence length="187" mass="20437">MQIFDTLILACILALDAFLVAFSCGLVSKSWKISDGLKISFITGFFQFLMPIIGYLLFKSASFVFEKYAQSLDHWIVFIIFALLGGKIIKDALLDEEEKDFSLSFGALLLIGVATSIDALAGGVMIYTQKLEIWESALLIGVVTFALVILGFYLSKILSSLPNKVLGILGGGMLVLLGSKILIQHIF</sequence>
<feature type="transmembrane region" description="Helical" evidence="8">
    <location>
        <begin position="6"/>
        <end position="27"/>
    </location>
</feature>
<keyword evidence="1 8" id="KW-0813">Transport</keyword>
<feature type="transmembrane region" description="Helical" evidence="8">
    <location>
        <begin position="39"/>
        <end position="58"/>
    </location>
</feature>
<protein>
    <recommendedName>
        <fullName evidence="8">Putative manganese efflux pump MntP</fullName>
    </recommendedName>
</protein>
<keyword evidence="5 8" id="KW-0406">Ion transport</keyword>
<evidence type="ECO:0000256" key="4">
    <source>
        <dbReference type="ARBA" id="ARBA00022989"/>
    </source>
</evidence>
<evidence type="ECO:0000256" key="1">
    <source>
        <dbReference type="ARBA" id="ARBA00022448"/>
    </source>
</evidence>
<gene>
    <name evidence="8" type="primary">mntP</name>
    <name evidence="9" type="ORF">CQA58_03870</name>
</gene>
<dbReference type="GO" id="GO:0005886">
    <property type="term" value="C:plasma membrane"/>
    <property type="evidence" value="ECO:0007669"/>
    <property type="project" value="UniProtKB-SubCell"/>
</dbReference>